<reference evidence="3 4" key="1">
    <citation type="submission" date="2005-12" db="EMBL/GenBank/DDBJ databases">
        <authorList>
            <person name="Moran M.A."/>
            <person name="Ferriera S."/>
            <person name="Johnson J."/>
            <person name="Kravitz S."/>
            <person name="Halpern A."/>
            <person name="Remington K."/>
            <person name="Beeson K."/>
            <person name="Tran B."/>
            <person name="Rogers Y.-H."/>
            <person name="Friedman R."/>
            <person name="Venter J.C."/>
        </authorList>
    </citation>
    <scope>NUCLEOTIDE SEQUENCE [LARGE SCALE GENOMIC DNA]</scope>
    <source>
        <strain evidence="4">ATCC BAA-591 / DSM 15170 / ISM</strain>
    </source>
</reference>
<comment type="caution">
    <text evidence="3">The sequence shown here is derived from an EMBL/GenBank/DDBJ whole genome shotgun (WGS) entry which is preliminary data.</text>
</comment>
<dbReference type="CDD" id="cd11301">
    <property type="entry name" value="Fut1_Fut2_like"/>
    <property type="match status" value="1"/>
</dbReference>
<name>A3SM76_ROSNI</name>
<dbReference type="AlphaFoldDB" id="A3SM76"/>
<dbReference type="Proteomes" id="UP000005954">
    <property type="component" value="Unassembled WGS sequence"/>
</dbReference>
<dbReference type="GO" id="GO:0016020">
    <property type="term" value="C:membrane"/>
    <property type="evidence" value="ECO:0007669"/>
    <property type="project" value="InterPro"/>
</dbReference>
<evidence type="ECO:0000256" key="1">
    <source>
        <dbReference type="ARBA" id="ARBA00022676"/>
    </source>
</evidence>
<keyword evidence="1 3" id="KW-0328">Glycosyltransferase</keyword>
<sequence length="291" mass="32462">MTDTPPPSQVITSRLFGGAGNQLFQYAAGRALADRLGCDLMIDARYVAGSRDRGDCFTHFAKARLRRDVALPPAKSDGPLRYALWRKFGRSPRFHRERGLGVDPEFFNLPRGTYLHGYWQSEQYFGPDTDALRRDLTLTTALDAPNAAMAAQIDAAPCPVSFHVRRGDYIAAGAYAACTPDYYRAAADHLATTLGKPLTCFIFSNDPAWARDNLDLGQDQVIVDLNDEATGHFDMALMARCAHHVIANSTFSWWGAWLNPDPDKLVVAPRNWFATQALHNPDLIPEQWHRL</sequence>
<dbReference type="Pfam" id="PF01531">
    <property type="entry name" value="Glyco_transf_11"/>
    <property type="match status" value="1"/>
</dbReference>
<dbReference type="EMBL" id="AALY01000001">
    <property type="protein sequence ID" value="EAP78457.1"/>
    <property type="molecule type" value="Genomic_DNA"/>
</dbReference>
<organism evidence="3 4">
    <name type="scientific">Roseovarius nubinhibens (strain ATCC BAA-591 / DSM 15170 / ISM)</name>
    <dbReference type="NCBI Taxonomy" id="89187"/>
    <lineage>
        <taxon>Bacteria</taxon>
        <taxon>Pseudomonadati</taxon>
        <taxon>Pseudomonadota</taxon>
        <taxon>Alphaproteobacteria</taxon>
        <taxon>Rhodobacterales</taxon>
        <taxon>Roseobacteraceae</taxon>
        <taxon>Roseovarius</taxon>
    </lineage>
</organism>
<gene>
    <name evidence="3" type="ORF">ISM_09170</name>
</gene>
<accession>A3SM76</accession>
<dbReference type="GO" id="GO:0008107">
    <property type="term" value="F:galactoside 2-alpha-L-fucosyltransferase activity"/>
    <property type="evidence" value="ECO:0007669"/>
    <property type="project" value="InterPro"/>
</dbReference>
<keyword evidence="2 3" id="KW-0808">Transferase</keyword>
<dbReference type="GO" id="GO:0005975">
    <property type="term" value="P:carbohydrate metabolic process"/>
    <property type="evidence" value="ECO:0007669"/>
    <property type="project" value="InterPro"/>
</dbReference>
<dbReference type="HOGENOM" id="CLU_043399_3_1_5"/>
<protein>
    <submittedName>
        <fullName evidence="3">Alpha-1,2-fucosyltransferase, putative</fullName>
    </submittedName>
</protein>
<evidence type="ECO:0000313" key="3">
    <source>
        <dbReference type="EMBL" id="EAP78457.1"/>
    </source>
</evidence>
<dbReference type="PANTHER" id="PTHR11927:SF9">
    <property type="entry name" value="L-FUCOSYLTRANSFERASE"/>
    <property type="match status" value="1"/>
</dbReference>
<evidence type="ECO:0000256" key="2">
    <source>
        <dbReference type="ARBA" id="ARBA00022679"/>
    </source>
</evidence>
<dbReference type="PANTHER" id="PTHR11927">
    <property type="entry name" value="GALACTOSIDE 2-L-FUCOSYLTRANSFERASE"/>
    <property type="match status" value="1"/>
</dbReference>
<dbReference type="eggNOG" id="ENOG502ZC3Y">
    <property type="taxonomic scope" value="Bacteria"/>
</dbReference>
<dbReference type="STRING" id="89187.ISM_09170"/>
<dbReference type="RefSeq" id="WP_009813856.1">
    <property type="nucleotide sequence ID" value="NZ_CH724156.1"/>
</dbReference>
<evidence type="ECO:0000313" key="4">
    <source>
        <dbReference type="Proteomes" id="UP000005954"/>
    </source>
</evidence>
<keyword evidence="4" id="KW-1185">Reference proteome</keyword>
<dbReference type="InterPro" id="IPR002516">
    <property type="entry name" value="Glyco_trans_11"/>
</dbReference>
<proteinExistence type="predicted"/>